<dbReference type="PANTHER" id="PTHR31623:SF122">
    <property type="entry name" value="HXXXD-TYPE ACYL-TRANSFERASE FAMILY PROTEIN"/>
    <property type="match status" value="1"/>
</dbReference>
<dbReference type="Gene3D" id="3.30.559.10">
    <property type="entry name" value="Chloramphenicol acetyltransferase-like domain"/>
    <property type="match status" value="1"/>
</dbReference>
<evidence type="ECO:0000256" key="1">
    <source>
        <dbReference type="ARBA" id="ARBA00009861"/>
    </source>
</evidence>
<dbReference type="Proteomes" id="UP000237000">
    <property type="component" value="Unassembled WGS sequence"/>
</dbReference>
<dbReference type="InParanoid" id="A0A2P5CCP0"/>
<sequence length="197" mass="21571">MLIAQLTVFECGGSAICFCLEHRFCDLSSVVVFLKSWSARARSRSDGSDHEIALPDFVGSSFLPPRDLPPLPAIPDQIENRIMTRLKAVDQPIRSIDLPISLSNRSGSRSDSEICHLRRPIDLQIGGEIGGFPGGELAEEDEASIAGKFDREPDLGGSDDDRGGKGRVSRAGEQVEERNDVVLSGNGAENQRRRRRE</sequence>
<dbReference type="InterPro" id="IPR023213">
    <property type="entry name" value="CAT-like_dom_sf"/>
</dbReference>
<reference evidence="6" key="1">
    <citation type="submission" date="2016-06" db="EMBL/GenBank/DDBJ databases">
        <title>Parallel loss of symbiosis genes in relatives of nitrogen-fixing non-legume Parasponia.</title>
        <authorList>
            <person name="Van Velzen R."/>
            <person name="Holmer R."/>
            <person name="Bu F."/>
            <person name="Rutten L."/>
            <person name="Van Zeijl A."/>
            <person name="Liu W."/>
            <person name="Santuari L."/>
            <person name="Cao Q."/>
            <person name="Sharma T."/>
            <person name="Shen D."/>
            <person name="Roswanjaya Y."/>
            <person name="Wardhani T."/>
            <person name="Kalhor M.S."/>
            <person name="Jansen J."/>
            <person name="Van den Hoogen J."/>
            <person name="Gungor B."/>
            <person name="Hartog M."/>
            <person name="Hontelez J."/>
            <person name="Verver J."/>
            <person name="Yang W.-C."/>
            <person name="Schijlen E."/>
            <person name="Repin R."/>
            <person name="Schilthuizen M."/>
            <person name="Schranz E."/>
            <person name="Heidstra R."/>
            <person name="Miyata K."/>
            <person name="Fedorova E."/>
            <person name="Kohlen W."/>
            <person name="Bisseling T."/>
            <person name="Smit S."/>
            <person name="Geurts R."/>
        </authorList>
    </citation>
    <scope>NUCLEOTIDE SEQUENCE [LARGE SCALE GENOMIC DNA]</scope>
    <source>
        <strain evidence="6">cv. RG33-2</strain>
    </source>
</reference>
<evidence type="ECO:0000256" key="2">
    <source>
        <dbReference type="ARBA" id="ARBA00022679"/>
    </source>
</evidence>
<keyword evidence="2 5" id="KW-0808">Transferase</keyword>
<evidence type="ECO:0000256" key="3">
    <source>
        <dbReference type="ARBA" id="ARBA00023315"/>
    </source>
</evidence>
<dbReference type="Pfam" id="PF02458">
    <property type="entry name" value="Transferase"/>
    <property type="match status" value="1"/>
</dbReference>
<dbReference type="PANTHER" id="PTHR31623">
    <property type="entry name" value="F21J9.9"/>
    <property type="match status" value="1"/>
</dbReference>
<accession>A0A2P5CCP0</accession>
<comment type="caution">
    <text evidence="5">The sequence shown here is derived from an EMBL/GenBank/DDBJ whole genome shotgun (WGS) entry which is preliminary data.</text>
</comment>
<name>A0A2P5CCP0_TREOI</name>
<evidence type="ECO:0000313" key="6">
    <source>
        <dbReference type="Proteomes" id="UP000237000"/>
    </source>
</evidence>
<evidence type="ECO:0000313" key="5">
    <source>
        <dbReference type="EMBL" id="PON58787.1"/>
    </source>
</evidence>
<protein>
    <submittedName>
        <fullName evidence="5">Transferase</fullName>
    </submittedName>
</protein>
<dbReference type="OrthoDB" id="1932220at2759"/>
<feature type="compositionally biased region" description="Basic and acidic residues" evidence="4">
    <location>
        <begin position="148"/>
        <end position="164"/>
    </location>
</feature>
<keyword evidence="3" id="KW-0012">Acyltransferase</keyword>
<proteinExistence type="inferred from homology"/>
<comment type="similarity">
    <text evidence="1">Belongs to the plant acyltransferase family.</text>
</comment>
<gene>
    <name evidence="5" type="ORF">TorRG33x02_289910</name>
</gene>
<evidence type="ECO:0000256" key="4">
    <source>
        <dbReference type="SAM" id="MobiDB-lite"/>
    </source>
</evidence>
<dbReference type="EMBL" id="JXTC01000381">
    <property type="protein sequence ID" value="PON58787.1"/>
    <property type="molecule type" value="Genomic_DNA"/>
</dbReference>
<dbReference type="GO" id="GO:0016746">
    <property type="term" value="F:acyltransferase activity"/>
    <property type="evidence" value="ECO:0007669"/>
    <property type="project" value="UniProtKB-KW"/>
</dbReference>
<dbReference type="AlphaFoldDB" id="A0A2P5CCP0"/>
<feature type="region of interest" description="Disordered" evidence="4">
    <location>
        <begin position="146"/>
        <end position="197"/>
    </location>
</feature>
<keyword evidence="6" id="KW-1185">Reference proteome</keyword>
<organism evidence="5 6">
    <name type="scientific">Trema orientale</name>
    <name type="common">Charcoal tree</name>
    <name type="synonym">Celtis orientalis</name>
    <dbReference type="NCBI Taxonomy" id="63057"/>
    <lineage>
        <taxon>Eukaryota</taxon>
        <taxon>Viridiplantae</taxon>
        <taxon>Streptophyta</taxon>
        <taxon>Embryophyta</taxon>
        <taxon>Tracheophyta</taxon>
        <taxon>Spermatophyta</taxon>
        <taxon>Magnoliopsida</taxon>
        <taxon>eudicotyledons</taxon>
        <taxon>Gunneridae</taxon>
        <taxon>Pentapetalae</taxon>
        <taxon>rosids</taxon>
        <taxon>fabids</taxon>
        <taxon>Rosales</taxon>
        <taxon>Cannabaceae</taxon>
        <taxon>Trema</taxon>
    </lineage>
</organism>